<dbReference type="OrthoDB" id="9772594at2"/>
<evidence type="ECO:0000313" key="3">
    <source>
        <dbReference type="Proteomes" id="UP000007161"/>
    </source>
</evidence>
<dbReference type="InterPro" id="IPR049516">
    <property type="entry name" value="FAD-depend_C"/>
</dbReference>
<dbReference type="EMBL" id="CP003257">
    <property type="protein sequence ID" value="AEX85521.1"/>
    <property type="molecule type" value="Genomic_DNA"/>
</dbReference>
<proteinExistence type="predicted"/>
<protein>
    <submittedName>
        <fullName evidence="2">FAD-dependent dehydrogenase</fullName>
    </submittedName>
</protein>
<dbReference type="STRING" id="443254.Marpi_1109"/>
<dbReference type="PIRSF" id="PIRSF038984">
    <property type="entry name" value="FAD_binding_protein"/>
    <property type="match status" value="1"/>
</dbReference>
<dbReference type="InterPro" id="IPR028348">
    <property type="entry name" value="FAD-binding_protein"/>
</dbReference>
<gene>
    <name evidence="2" type="ordered locus">Marpi_1109</name>
</gene>
<dbReference type="KEGG" id="mpz:Marpi_1109"/>
<dbReference type="Gene3D" id="3.30.70.2700">
    <property type="match status" value="1"/>
</dbReference>
<dbReference type="PANTHER" id="PTHR42842:SF3">
    <property type="entry name" value="FAD_NAD(P)-BINDING OXIDOREDUCTASE FAMILY PROTEIN"/>
    <property type="match status" value="1"/>
</dbReference>
<reference evidence="2 3" key="1">
    <citation type="journal article" date="2012" name="J. Bacteriol.">
        <title>Complete Genome Sequence of the Thermophilic, Piezophilic, Heterotrophic Bacterium Marinitoga piezophila KA3.</title>
        <authorList>
            <person name="Lucas S."/>
            <person name="Han J."/>
            <person name="Lapidus A."/>
            <person name="Cheng J.F."/>
            <person name="Goodwin L.A."/>
            <person name="Pitluck S."/>
            <person name="Peters L."/>
            <person name="Mikhailova N."/>
            <person name="Teshima H."/>
            <person name="Detter J.C."/>
            <person name="Han C."/>
            <person name="Tapia R."/>
            <person name="Land M."/>
            <person name="Hauser L."/>
            <person name="Kyrpides N.C."/>
            <person name="Ivanova N."/>
            <person name="Pagani I."/>
            <person name="Vannier P."/>
            <person name="Oger P."/>
            <person name="Bartlett D.H."/>
            <person name="Noll K.M."/>
            <person name="Woyke T."/>
            <person name="Jebbar M."/>
        </authorList>
    </citation>
    <scope>NUCLEOTIDE SEQUENCE [LARGE SCALE GENOMIC DNA]</scope>
    <source>
        <strain evidence="3">DSM 14283 / JCM 11233 / KA3</strain>
    </source>
</reference>
<accession>H2J830</accession>
<evidence type="ECO:0000259" key="1">
    <source>
        <dbReference type="Pfam" id="PF21688"/>
    </source>
</evidence>
<dbReference type="eggNOG" id="COG2509">
    <property type="taxonomic scope" value="Bacteria"/>
</dbReference>
<dbReference type="PANTHER" id="PTHR42842">
    <property type="entry name" value="FAD/NAD(P)-BINDING OXIDOREDUCTASE"/>
    <property type="match status" value="1"/>
</dbReference>
<feature type="domain" description="FAD-dependent protein C-terminal" evidence="1">
    <location>
        <begin position="281"/>
        <end position="476"/>
    </location>
</feature>
<evidence type="ECO:0000313" key="2">
    <source>
        <dbReference type="EMBL" id="AEX85521.1"/>
    </source>
</evidence>
<dbReference type="InterPro" id="IPR036188">
    <property type="entry name" value="FAD/NAD-bd_sf"/>
</dbReference>
<keyword evidence="3" id="KW-1185">Reference proteome</keyword>
<dbReference type="HOGENOM" id="CLU_028644_3_0_0"/>
<sequence>MLRINNIKLPIDHQDEDIKKEIAKKLNISSKEIQEVRIIKRSIDARKKNDMIYFVYNVDFKVEDEDKLKNNSLVMISPEKEYILPAQGEELLTTRPIIIGSGPSGLFAGLILAEAGFEPIILERGKAVEERKKDVNLFWKKGVLNIESNVQFGEGGAGTFSDGKLNTLIKDKNNRIRKMLEEFVKAGAPEEILYVNKPHIGTDKLEIAVKNIRKKIISLGGSVLFESKVTDIIIKNGKVKGVVVNGNEKIYSDVIILAIGHSARDTFELLFNKGITIKQKPFSIGVRIEHLKELIDKSQYGKFYNHPRLKAADYKLSHRAKNGRAVYTFCMCPGGYVVASASEENMVVTNGMSEFARDNVNSNSAILVSVEPSDYPSNHPLAGVEFQRNFEKKAYAISNSYYAPVQLFGDFLRNKKSVKFKAVKPSYKPGTIFYDINNIYPEYITDALKEGILAMGKKLRGFSSYDSLLTGVETRSSSPVRIERNENYESISTEGLYPIGEGAGYAGGITSSAVDGIRVAESIIKRYKKGW</sequence>
<dbReference type="AlphaFoldDB" id="H2J830"/>
<name>H2J830_MARPK</name>
<dbReference type="Proteomes" id="UP000007161">
    <property type="component" value="Chromosome"/>
</dbReference>
<reference evidence="3" key="2">
    <citation type="submission" date="2012-01" db="EMBL/GenBank/DDBJ databases">
        <title>Complete sequence of chromosome of Marinitoga piezophila KA3.</title>
        <authorList>
            <person name="Lucas S."/>
            <person name="Han J."/>
            <person name="Lapidus A."/>
            <person name="Cheng J.-F."/>
            <person name="Goodwin L."/>
            <person name="Pitluck S."/>
            <person name="Peters L."/>
            <person name="Mikhailova N."/>
            <person name="Teshima H."/>
            <person name="Detter J.C."/>
            <person name="Han C."/>
            <person name="Tapia R."/>
            <person name="Land M."/>
            <person name="Hauser L."/>
            <person name="Kyrpides N."/>
            <person name="Ivanova N."/>
            <person name="Pagani I."/>
            <person name="Jebbar M."/>
            <person name="Vannier P."/>
            <person name="Oger P."/>
            <person name="Cario A."/>
            <person name="Bartlett D."/>
            <person name="Noll K.M."/>
            <person name="Woyke T."/>
        </authorList>
    </citation>
    <scope>NUCLEOTIDE SEQUENCE [LARGE SCALE GENOMIC DNA]</scope>
    <source>
        <strain evidence="3">DSM 14283 / JCM 11233 / KA3</strain>
    </source>
</reference>
<dbReference type="Gene3D" id="3.50.50.60">
    <property type="entry name" value="FAD/NAD(P)-binding domain"/>
    <property type="match status" value="2"/>
</dbReference>
<dbReference type="Pfam" id="PF21688">
    <property type="entry name" value="FAD-depend_C"/>
    <property type="match status" value="1"/>
</dbReference>
<dbReference type="SUPFAM" id="SSF51905">
    <property type="entry name" value="FAD/NAD(P)-binding domain"/>
    <property type="match status" value="1"/>
</dbReference>
<organism evidence="2 3">
    <name type="scientific">Marinitoga piezophila (strain DSM 14283 / JCM 11233 / KA3)</name>
    <dbReference type="NCBI Taxonomy" id="443254"/>
    <lineage>
        <taxon>Bacteria</taxon>
        <taxon>Thermotogati</taxon>
        <taxon>Thermotogota</taxon>
        <taxon>Thermotogae</taxon>
        <taxon>Petrotogales</taxon>
        <taxon>Petrotogaceae</taxon>
        <taxon>Marinitoga</taxon>
    </lineage>
</organism>
<dbReference type="RefSeq" id="WP_014296593.1">
    <property type="nucleotide sequence ID" value="NC_016751.1"/>
</dbReference>